<gene>
    <name evidence="2" type="ORF">ISN45_Aa05g016270</name>
</gene>
<dbReference type="EMBL" id="JAEFBK010000010">
    <property type="protein sequence ID" value="KAG7560070.1"/>
    <property type="molecule type" value="Genomic_DNA"/>
</dbReference>
<sequence>MERNSWADQWDKDQSSGKTNDGGDSRGTSAKYKEKVGVGLGKTKAAASSGLKKVKIGTSLGLSWVKDKYNKTTTKN</sequence>
<evidence type="ECO:0000313" key="2">
    <source>
        <dbReference type="EMBL" id="KAG7560070.1"/>
    </source>
</evidence>
<dbReference type="PANTHER" id="PTHR33386:SF5">
    <property type="entry name" value="OS02G0740600 PROTEIN"/>
    <property type="match status" value="1"/>
</dbReference>
<dbReference type="AlphaFoldDB" id="A0A8T1ZPH2"/>
<organism evidence="2 3">
    <name type="scientific">Arabidopsis thaliana x Arabidopsis arenosa</name>
    <dbReference type="NCBI Taxonomy" id="1240361"/>
    <lineage>
        <taxon>Eukaryota</taxon>
        <taxon>Viridiplantae</taxon>
        <taxon>Streptophyta</taxon>
        <taxon>Embryophyta</taxon>
        <taxon>Tracheophyta</taxon>
        <taxon>Spermatophyta</taxon>
        <taxon>Magnoliopsida</taxon>
        <taxon>eudicotyledons</taxon>
        <taxon>Gunneridae</taxon>
        <taxon>Pentapetalae</taxon>
        <taxon>rosids</taxon>
        <taxon>malvids</taxon>
        <taxon>Brassicales</taxon>
        <taxon>Brassicaceae</taxon>
        <taxon>Camelineae</taxon>
        <taxon>Arabidopsis</taxon>
    </lineage>
</organism>
<dbReference type="Proteomes" id="UP000694240">
    <property type="component" value="Chromosome 10"/>
</dbReference>
<protein>
    <recommendedName>
        <fullName evidence="4">CDP-diacylglycerol-glycerol-3-phosphate 3-phosphatidyltransferase</fullName>
    </recommendedName>
</protein>
<reference evidence="2 3" key="1">
    <citation type="submission" date="2020-12" db="EMBL/GenBank/DDBJ databases">
        <title>Concerted genomic and epigenomic changes stabilize Arabidopsis allopolyploids.</title>
        <authorList>
            <person name="Chen Z."/>
        </authorList>
    </citation>
    <scope>NUCLEOTIDE SEQUENCE [LARGE SCALE GENOMIC DNA]</scope>
    <source>
        <strain evidence="2">Allo738</strain>
        <tissue evidence="2">Leaf</tissue>
    </source>
</reference>
<dbReference type="PANTHER" id="PTHR33386">
    <property type="entry name" value="OS02G0740600 PROTEIN"/>
    <property type="match status" value="1"/>
</dbReference>
<accession>A0A8T1ZPH2</accession>
<feature type="compositionally biased region" description="Basic and acidic residues" evidence="1">
    <location>
        <begin position="1"/>
        <end position="15"/>
    </location>
</feature>
<evidence type="ECO:0000256" key="1">
    <source>
        <dbReference type="SAM" id="MobiDB-lite"/>
    </source>
</evidence>
<evidence type="ECO:0000313" key="3">
    <source>
        <dbReference type="Proteomes" id="UP000694240"/>
    </source>
</evidence>
<evidence type="ECO:0008006" key="4">
    <source>
        <dbReference type="Google" id="ProtNLM"/>
    </source>
</evidence>
<proteinExistence type="predicted"/>
<keyword evidence="3" id="KW-1185">Reference proteome</keyword>
<comment type="caution">
    <text evidence="2">The sequence shown here is derived from an EMBL/GenBank/DDBJ whole genome shotgun (WGS) entry which is preliminary data.</text>
</comment>
<feature type="region of interest" description="Disordered" evidence="1">
    <location>
        <begin position="1"/>
        <end position="38"/>
    </location>
</feature>
<name>A0A8T1ZPH2_9BRAS</name>